<organism evidence="1 2">
    <name type="scientific">Dissostichus eleginoides</name>
    <name type="common">Patagonian toothfish</name>
    <name type="synonym">Dissostichus amissus</name>
    <dbReference type="NCBI Taxonomy" id="100907"/>
    <lineage>
        <taxon>Eukaryota</taxon>
        <taxon>Metazoa</taxon>
        <taxon>Chordata</taxon>
        <taxon>Craniata</taxon>
        <taxon>Vertebrata</taxon>
        <taxon>Euteleostomi</taxon>
        <taxon>Actinopterygii</taxon>
        <taxon>Neopterygii</taxon>
        <taxon>Teleostei</taxon>
        <taxon>Neoteleostei</taxon>
        <taxon>Acanthomorphata</taxon>
        <taxon>Eupercaria</taxon>
        <taxon>Perciformes</taxon>
        <taxon>Notothenioidei</taxon>
        <taxon>Nototheniidae</taxon>
        <taxon>Dissostichus</taxon>
    </lineage>
</organism>
<evidence type="ECO:0000313" key="1">
    <source>
        <dbReference type="EMBL" id="KAK1888259.1"/>
    </source>
</evidence>
<keyword evidence="2" id="KW-1185">Reference proteome</keyword>
<sequence length="105" mass="11782">MPTHTQDDNKVLLWESHTPGPLQELRAIWYPQANAAPSSSQASSDLALHSYSCVWSRLYDGNDDTVIPVGGWFFQGYSSPTPPWTYPREMLSGPPARYSSLVLKR</sequence>
<dbReference type="Proteomes" id="UP001228049">
    <property type="component" value="Unassembled WGS sequence"/>
</dbReference>
<proteinExistence type="predicted"/>
<evidence type="ECO:0000313" key="2">
    <source>
        <dbReference type="Proteomes" id="UP001228049"/>
    </source>
</evidence>
<comment type="caution">
    <text evidence="1">The sequence shown here is derived from an EMBL/GenBank/DDBJ whole genome shotgun (WGS) entry which is preliminary data.</text>
</comment>
<reference evidence="1" key="1">
    <citation type="submission" date="2023-04" db="EMBL/GenBank/DDBJ databases">
        <title>Chromosome-level genome of Chaenocephalus aceratus.</title>
        <authorList>
            <person name="Park H."/>
        </authorList>
    </citation>
    <scope>NUCLEOTIDE SEQUENCE</scope>
    <source>
        <strain evidence="1">DE</strain>
        <tissue evidence="1">Muscle</tissue>
    </source>
</reference>
<dbReference type="EMBL" id="JASDAP010000018">
    <property type="protein sequence ID" value="KAK1888259.1"/>
    <property type="molecule type" value="Genomic_DNA"/>
</dbReference>
<protein>
    <submittedName>
        <fullName evidence="1">Protein LST8 like</fullName>
    </submittedName>
</protein>
<name>A0AAD9F406_DISEL</name>
<gene>
    <name evidence="1" type="ORF">KUDE01_029042</name>
</gene>
<accession>A0AAD9F406</accession>
<dbReference type="AlphaFoldDB" id="A0AAD9F406"/>